<protein>
    <submittedName>
        <fullName evidence="1">Uncharacterized protein</fullName>
    </submittedName>
</protein>
<evidence type="ECO:0000313" key="1">
    <source>
        <dbReference type="EMBL" id="KAK9724124.1"/>
    </source>
</evidence>
<accession>A0AAW1KXL1</accession>
<dbReference type="Proteomes" id="UP001443914">
    <property type="component" value="Unassembled WGS sequence"/>
</dbReference>
<sequence>MGKMFLNLYFSGQSCTNIMFVLCFFSPIFPILEDFYCKLEGETKSLLFPSHSFTSELNCEPYNGNCHPSPPLYLDLDKTWILLVFSNIRLILEKTSHYKTTSCK</sequence>
<dbReference type="PROSITE" id="PS51257">
    <property type="entry name" value="PROKAR_LIPOPROTEIN"/>
    <property type="match status" value="1"/>
</dbReference>
<dbReference type="AlphaFoldDB" id="A0AAW1KXL1"/>
<keyword evidence="2" id="KW-1185">Reference proteome</keyword>
<proteinExistence type="predicted"/>
<reference evidence="1" key="1">
    <citation type="submission" date="2024-03" db="EMBL/GenBank/DDBJ databases">
        <title>WGS assembly of Saponaria officinalis var. Norfolk2.</title>
        <authorList>
            <person name="Jenkins J."/>
            <person name="Shu S."/>
            <person name="Grimwood J."/>
            <person name="Barry K."/>
            <person name="Goodstein D."/>
            <person name="Schmutz J."/>
            <person name="Leebens-Mack J."/>
            <person name="Osbourn A."/>
        </authorList>
    </citation>
    <scope>NUCLEOTIDE SEQUENCE [LARGE SCALE GENOMIC DNA]</scope>
    <source>
        <strain evidence="1">JIC</strain>
    </source>
</reference>
<organism evidence="1 2">
    <name type="scientific">Saponaria officinalis</name>
    <name type="common">Common soapwort</name>
    <name type="synonym">Lychnis saponaria</name>
    <dbReference type="NCBI Taxonomy" id="3572"/>
    <lineage>
        <taxon>Eukaryota</taxon>
        <taxon>Viridiplantae</taxon>
        <taxon>Streptophyta</taxon>
        <taxon>Embryophyta</taxon>
        <taxon>Tracheophyta</taxon>
        <taxon>Spermatophyta</taxon>
        <taxon>Magnoliopsida</taxon>
        <taxon>eudicotyledons</taxon>
        <taxon>Gunneridae</taxon>
        <taxon>Pentapetalae</taxon>
        <taxon>Caryophyllales</taxon>
        <taxon>Caryophyllaceae</taxon>
        <taxon>Caryophylleae</taxon>
        <taxon>Saponaria</taxon>
    </lineage>
</organism>
<dbReference type="EMBL" id="JBDFQZ010000005">
    <property type="protein sequence ID" value="KAK9724124.1"/>
    <property type="molecule type" value="Genomic_DNA"/>
</dbReference>
<name>A0AAW1KXL1_SAPOF</name>
<comment type="caution">
    <text evidence="1">The sequence shown here is derived from an EMBL/GenBank/DDBJ whole genome shotgun (WGS) entry which is preliminary data.</text>
</comment>
<gene>
    <name evidence="1" type="ORF">RND81_05G049800</name>
</gene>
<evidence type="ECO:0000313" key="2">
    <source>
        <dbReference type="Proteomes" id="UP001443914"/>
    </source>
</evidence>